<organism evidence="12 13">
    <name type="scientific">Lacticaseibacillus sharpeae JCM 1186 = DSM 20505</name>
    <dbReference type="NCBI Taxonomy" id="1291052"/>
    <lineage>
        <taxon>Bacteria</taxon>
        <taxon>Bacillati</taxon>
        <taxon>Bacillota</taxon>
        <taxon>Bacilli</taxon>
        <taxon>Lactobacillales</taxon>
        <taxon>Lactobacillaceae</taxon>
        <taxon>Lacticaseibacillus</taxon>
    </lineage>
</organism>
<accession>A0A0R1ZM15</accession>
<evidence type="ECO:0000256" key="7">
    <source>
        <dbReference type="ARBA" id="ARBA00022842"/>
    </source>
</evidence>
<evidence type="ECO:0000256" key="4">
    <source>
        <dbReference type="ARBA" id="ARBA00022741"/>
    </source>
</evidence>
<sequence length="314" mass="32656">MLAAIGTSHAKTILLGEHAVVYGEPAIAIPISTIRLRAEITPQPGGQQTVTSAFYNGALAAAAHTNFAGVATLIRQLLVTFDAQDQGFNLNIISDLPPERGMGSSAATAVAIVRAFYNAFATDLPHAVLLRWADVSERQIHGNPSGIDAATVSATRPQWLIRGNQPQNLAMPKNGVLVIADTGVQGQTKLAVQAVAARYHADVQARQEIARIGVVTRQAAVAMAENDLVTLGRCMNSDQQNLVALGVSTPQIDAMVQAGLKADALGVKLTGSGMGGCVIALTPDGATAQKVAAAMARAGAIQIWQHDFSTAEAD</sequence>
<dbReference type="PANTHER" id="PTHR43290:SF2">
    <property type="entry name" value="MEVALONATE KINASE"/>
    <property type="match status" value="1"/>
</dbReference>
<dbReference type="PATRIC" id="fig|1291052.5.peg.851"/>
<keyword evidence="7" id="KW-0460">Magnesium</keyword>
<keyword evidence="1" id="KW-0963">Cytoplasm</keyword>
<evidence type="ECO:0000256" key="6">
    <source>
        <dbReference type="ARBA" id="ARBA00022840"/>
    </source>
</evidence>
<dbReference type="Pfam" id="PF00288">
    <property type="entry name" value="GHMP_kinases_N"/>
    <property type="match status" value="1"/>
</dbReference>
<dbReference type="InterPro" id="IPR006205">
    <property type="entry name" value="Mev_gal_kin"/>
</dbReference>
<keyword evidence="5 12" id="KW-0418">Kinase</keyword>
<dbReference type="GO" id="GO:0005829">
    <property type="term" value="C:cytosol"/>
    <property type="evidence" value="ECO:0007669"/>
    <property type="project" value="TreeGrafter"/>
</dbReference>
<dbReference type="SUPFAM" id="SSF54211">
    <property type="entry name" value="Ribosomal protein S5 domain 2-like"/>
    <property type="match status" value="1"/>
</dbReference>
<keyword evidence="13" id="KW-1185">Reference proteome</keyword>
<dbReference type="STRING" id="1291052.FC18_GL000835"/>
<name>A0A0R1ZM15_9LACO</name>
<dbReference type="GO" id="GO:0005524">
    <property type="term" value="F:ATP binding"/>
    <property type="evidence" value="ECO:0007669"/>
    <property type="project" value="UniProtKB-KW"/>
</dbReference>
<proteinExistence type="predicted"/>
<evidence type="ECO:0000259" key="10">
    <source>
        <dbReference type="Pfam" id="PF00288"/>
    </source>
</evidence>
<dbReference type="UniPathway" id="UPA00057">
    <property type="reaction ID" value="UER00098"/>
</dbReference>
<evidence type="ECO:0000256" key="3">
    <source>
        <dbReference type="ARBA" id="ARBA00022679"/>
    </source>
</evidence>
<dbReference type="OrthoDB" id="9764892at2"/>
<evidence type="ECO:0000313" key="12">
    <source>
        <dbReference type="EMBL" id="KRM56049.1"/>
    </source>
</evidence>
<keyword evidence="8" id="KW-0443">Lipid metabolism</keyword>
<keyword evidence="6" id="KW-0067">ATP-binding</keyword>
<feature type="domain" description="GHMP kinase C-terminal" evidence="11">
    <location>
        <begin position="220"/>
        <end position="299"/>
    </location>
</feature>
<dbReference type="Gene3D" id="3.30.70.890">
    <property type="entry name" value="GHMP kinase, C-terminal domain"/>
    <property type="match status" value="1"/>
</dbReference>
<evidence type="ECO:0000256" key="5">
    <source>
        <dbReference type="ARBA" id="ARBA00022777"/>
    </source>
</evidence>
<dbReference type="GO" id="GO:0019287">
    <property type="term" value="P:isopentenyl diphosphate biosynthetic process, mevalonate pathway"/>
    <property type="evidence" value="ECO:0007669"/>
    <property type="project" value="UniProtKB-UniPathway"/>
</dbReference>
<dbReference type="PRINTS" id="PR00959">
    <property type="entry name" value="MEVGALKINASE"/>
</dbReference>
<dbReference type="Proteomes" id="UP000051679">
    <property type="component" value="Unassembled WGS sequence"/>
</dbReference>
<dbReference type="PANTHER" id="PTHR43290">
    <property type="entry name" value="MEVALONATE KINASE"/>
    <property type="match status" value="1"/>
</dbReference>
<evidence type="ECO:0000313" key="13">
    <source>
        <dbReference type="Proteomes" id="UP000051679"/>
    </source>
</evidence>
<dbReference type="EMBL" id="AYYO01000010">
    <property type="protein sequence ID" value="KRM56049.1"/>
    <property type="molecule type" value="Genomic_DNA"/>
</dbReference>
<dbReference type="RefSeq" id="WP_056975439.1">
    <property type="nucleotide sequence ID" value="NZ_AYYO01000010.1"/>
</dbReference>
<dbReference type="GO" id="GO:0004496">
    <property type="term" value="F:mevalonate kinase activity"/>
    <property type="evidence" value="ECO:0007669"/>
    <property type="project" value="InterPro"/>
</dbReference>
<dbReference type="NCBIfam" id="TIGR00549">
    <property type="entry name" value="mevalon_kin"/>
    <property type="match status" value="1"/>
</dbReference>
<dbReference type="InterPro" id="IPR020568">
    <property type="entry name" value="Ribosomal_Su5_D2-typ_SF"/>
</dbReference>
<evidence type="ECO:0000259" key="11">
    <source>
        <dbReference type="Pfam" id="PF08544"/>
    </source>
</evidence>
<keyword evidence="4" id="KW-0547">Nucleotide-binding</keyword>
<evidence type="ECO:0000256" key="1">
    <source>
        <dbReference type="ARBA" id="ARBA00022490"/>
    </source>
</evidence>
<dbReference type="Pfam" id="PF08544">
    <property type="entry name" value="GHMP_kinases_C"/>
    <property type="match status" value="1"/>
</dbReference>
<gene>
    <name evidence="12" type="ORF">FC18_GL000835</name>
</gene>
<comment type="pathway">
    <text evidence="9">Isoprenoid biosynthesis; isopentenyl diphosphate biosynthesis via mevalonate pathway; isopentenyl diphosphate from (R)-mevalonate: step 1/3.</text>
</comment>
<feature type="domain" description="GHMP kinase N-terminal" evidence="10">
    <location>
        <begin position="81"/>
        <end position="150"/>
    </location>
</feature>
<protein>
    <submittedName>
        <fullName evidence="12">Mevalonate kinase</fullName>
    </submittedName>
</protein>
<dbReference type="AlphaFoldDB" id="A0A0R1ZM15"/>
<evidence type="ECO:0000256" key="2">
    <source>
        <dbReference type="ARBA" id="ARBA00022516"/>
    </source>
</evidence>
<dbReference type="InterPro" id="IPR014721">
    <property type="entry name" value="Ribsml_uS5_D2-typ_fold_subgr"/>
</dbReference>
<comment type="caution">
    <text evidence="12">The sequence shown here is derived from an EMBL/GenBank/DDBJ whole genome shotgun (WGS) entry which is preliminary data.</text>
</comment>
<dbReference type="InterPro" id="IPR013750">
    <property type="entry name" value="GHMP_kinase_C_dom"/>
</dbReference>
<reference evidence="12 13" key="1">
    <citation type="journal article" date="2015" name="Genome Announc.">
        <title>Expanding the biotechnology potential of lactobacilli through comparative genomics of 213 strains and associated genera.</title>
        <authorList>
            <person name="Sun Z."/>
            <person name="Harris H.M."/>
            <person name="McCann A."/>
            <person name="Guo C."/>
            <person name="Argimon S."/>
            <person name="Zhang W."/>
            <person name="Yang X."/>
            <person name="Jeffery I.B."/>
            <person name="Cooney J.C."/>
            <person name="Kagawa T.F."/>
            <person name="Liu W."/>
            <person name="Song Y."/>
            <person name="Salvetti E."/>
            <person name="Wrobel A."/>
            <person name="Rasinkangas P."/>
            <person name="Parkhill J."/>
            <person name="Rea M.C."/>
            <person name="O'Sullivan O."/>
            <person name="Ritari J."/>
            <person name="Douillard F.P."/>
            <person name="Paul Ross R."/>
            <person name="Yang R."/>
            <person name="Briner A.E."/>
            <person name="Felis G.E."/>
            <person name="de Vos W.M."/>
            <person name="Barrangou R."/>
            <person name="Klaenhammer T.R."/>
            <person name="Caufield P.W."/>
            <person name="Cui Y."/>
            <person name="Zhang H."/>
            <person name="O'Toole P.W."/>
        </authorList>
    </citation>
    <scope>NUCLEOTIDE SEQUENCE [LARGE SCALE GENOMIC DNA]</scope>
    <source>
        <strain evidence="12 13">DSM 20505</strain>
    </source>
</reference>
<keyword evidence="3" id="KW-0808">Transferase</keyword>
<dbReference type="Gene3D" id="3.30.230.10">
    <property type="match status" value="1"/>
</dbReference>
<keyword evidence="2" id="KW-0444">Lipid biosynthesis</keyword>
<evidence type="ECO:0000256" key="9">
    <source>
        <dbReference type="ARBA" id="ARBA00029438"/>
    </source>
</evidence>
<dbReference type="InterPro" id="IPR006204">
    <property type="entry name" value="GHMP_kinase_N_dom"/>
</dbReference>
<dbReference type="SUPFAM" id="SSF55060">
    <property type="entry name" value="GHMP Kinase, C-terminal domain"/>
    <property type="match status" value="1"/>
</dbReference>
<evidence type="ECO:0000256" key="8">
    <source>
        <dbReference type="ARBA" id="ARBA00023098"/>
    </source>
</evidence>
<dbReference type="InterPro" id="IPR036554">
    <property type="entry name" value="GHMP_kinase_C_sf"/>
</dbReference>